<name>A0A843VKJ5_COLES</name>
<accession>A0A843VKJ5</accession>
<dbReference type="GO" id="GO:0007623">
    <property type="term" value="P:circadian rhythm"/>
    <property type="evidence" value="ECO:0007669"/>
    <property type="project" value="InterPro"/>
</dbReference>
<evidence type="ECO:0000256" key="1">
    <source>
        <dbReference type="SAM" id="MobiDB-lite"/>
    </source>
</evidence>
<evidence type="ECO:0000313" key="3">
    <source>
        <dbReference type="Proteomes" id="UP000652761"/>
    </source>
</evidence>
<dbReference type="OrthoDB" id="618331at2759"/>
<feature type="region of interest" description="Disordered" evidence="1">
    <location>
        <begin position="392"/>
        <end position="420"/>
    </location>
</feature>
<evidence type="ECO:0000313" key="2">
    <source>
        <dbReference type="EMBL" id="MQL91889.1"/>
    </source>
</evidence>
<keyword evidence="3" id="KW-1185">Reference proteome</keyword>
<proteinExistence type="predicted"/>
<protein>
    <recommendedName>
        <fullName evidence="4">Protein LNK2</fullName>
    </recommendedName>
</protein>
<dbReference type="EMBL" id="NMUH01001389">
    <property type="protein sequence ID" value="MQL91889.1"/>
    <property type="molecule type" value="Genomic_DNA"/>
</dbReference>
<feature type="non-terminal residue" evidence="2">
    <location>
        <position position="1"/>
    </location>
</feature>
<feature type="region of interest" description="Disordered" evidence="1">
    <location>
        <begin position="650"/>
        <end position="686"/>
    </location>
</feature>
<feature type="compositionally biased region" description="Polar residues" evidence="1">
    <location>
        <begin position="672"/>
        <end position="686"/>
    </location>
</feature>
<feature type="non-terminal residue" evidence="2">
    <location>
        <position position="686"/>
    </location>
</feature>
<comment type="caution">
    <text evidence="2">The sequence shown here is derived from an EMBL/GenBank/DDBJ whole genome shotgun (WGS) entry which is preliminary data.</text>
</comment>
<reference evidence="2" key="1">
    <citation type="submission" date="2017-07" db="EMBL/GenBank/DDBJ databases">
        <title>Taro Niue Genome Assembly and Annotation.</title>
        <authorList>
            <person name="Atibalentja N."/>
            <person name="Keating K."/>
            <person name="Fields C.J."/>
        </authorList>
    </citation>
    <scope>NUCLEOTIDE SEQUENCE</scope>
    <source>
        <strain evidence="2">Niue_2</strain>
        <tissue evidence="2">Leaf</tissue>
    </source>
</reference>
<gene>
    <name evidence="2" type="ORF">Taro_024503</name>
</gene>
<dbReference type="InterPro" id="IPR039928">
    <property type="entry name" value="LNK"/>
</dbReference>
<feature type="compositionally biased region" description="Polar residues" evidence="1">
    <location>
        <begin position="410"/>
        <end position="420"/>
    </location>
</feature>
<evidence type="ECO:0008006" key="4">
    <source>
        <dbReference type="Google" id="ProtNLM"/>
    </source>
</evidence>
<dbReference type="AlphaFoldDB" id="A0A843VKJ5"/>
<organism evidence="2 3">
    <name type="scientific">Colocasia esculenta</name>
    <name type="common">Wild taro</name>
    <name type="synonym">Arum esculentum</name>
    <dbReference type="NCBI Taxonomy" id="4460"/>
    <lineage>
        <taxon>Eukaryota</taxon>
        <taxon>Viridiplantae</taxon>
        <taxon>Streptophyta</taxon>
        <taxon>Embryophyta</taxon>
        <taxon>Tracheophyta</taxon>
        <taxon>Spermatophyta</taxon>
        <taxon>Magnoliopsida</taxon>
        <taxon>Liliopsida</taxon>
        <taxon>Araceae</taxon>
        <taxon>Aroideae</taxon>
        <taxon>Colocasieae</taxon>
        <taxon>Colocasia</taxon>
    </lineage>
</organism>
<dbReference type="GO" id="GO:0006355">
    <property type="term" value="P:regulation of DNA-templated transcription"/>
    <property type="evidence" value="ECO:0007669"/>
    <property type="project" value="InterPro"/>
</dbReference>
<dbReference type="PANTHER" id="PTHR33334">
    <property type="entry name" value="PROTEIN LNK1"/>
    <property type="match status" value="1"/>
</dbReference>
<sequence>CYQEALLLVCSEFFSFVDGRCGRICGGGIGVTRGLRNGVSGFVSSLLCSLYGGGSEMVRVGSRRVEGSGKGFGIRSWFEDVRDTIWGVLNETENNVVPYLKGSEYDTSCTFSEFPKRQGHEESKINLGITEHRKSKANNDFPVPILGCNSNLHTNEELSAPRFDMDAWPDLPSLHSAFSRETNHVDSMSSKFINDCRKSSNMETVTENMVTELYDANAVLQNRDPSLRGTCSFLAPDITKLNSERDIFVHEHEDEEVDSFLNCDWANIADFDDFDGIFRNDDSIFGHEIISNTDEILSPSMDADTSTTVPSFPMPRSSNFYLQDLPVTRDRSTEKEFSTLQVDEQPGIERKPLKVDKVADSIVAVAKQEPYRSQLNHETYGKDDHLSVKVDRQKKFTKSRKKMEEKSRTRAPQNLSSSFPSHISGIQQFENIKVQTPPKPHLQSQSATLCQASEGERPGYLGLLPGTSQHLLPGCGYPMHALPMVLMLSPAHPERKQKQSVAVNHLSSKHTTSFQSKPLSMTPQEKIEKLRRRQQMQAMLAIQQQQQQLGQQSTSTDMSVCQTSTLMNQGHGAAACSEIDDETTKWLSSSELNMTLEGDEFQKIPILIDDSLGETIFYQLQDAIGKLDVGLRLCIRDSLFRLARSATDRQNAGDRSSINKRSREEDEVLVNEGTNSQHSNYVEISA</sequence>
<dbReference type="PANTHER" id="PTHR33334:SF5">
    <property type="entry name" value="PROTEIN LNK2"/>
    <property type="match status" value="1"/>
</dbReference>
<dbReference type="Proteomes" id="UP000652761">
    <property type="component" value="Unassembled WGS sequence"/>
</dbReference>